<dbReference type="AlphaFoldDB" id="A0A3S3UWN3"/>
<evidence type="ECO:0000313" key="2">
    <source>
        <dbReference type="Proteomes" id="UP000287168"/>
    </source>
</evidence>
<evidence type="ECO:0000313" key="1">
    <source>
        <dbReference type="EMBL" id="RWY41632.1"/>
    </source>
</evidence>
<reference evidence="1 2" key="1">
    <citation type="journal article" date="2015" name="Int. J. Syst. Evol. Microbiol.">
        <title>Gemmobacter intermedius sp. nov., isolated from a white stork (Ciconia ciconia).</title>
        <authorList>
            <person name="Kampfer P."/>
            <person name="Jerzak L."/>
            <person name="Wilharm G."/>
            <person name="Golke J."/>
            <person name="Busse H.J."/>
            <person name="Glaeser S.P."/>
        </authorList>
    </citation>
    <scope>NUCLEOTIDE SEQUENCE [LARGE SCALE GENOMIC DNA]</scope>
    <source>
        <strain evidence="1 2">119/4</strain>
    </source>
</reference>
<dbReference type="Pfam" id="PF04338">
    <property type="entry name" value="DUF481"/>
    <property type="match status" value="1"/>
</dbReference>
<gene>
    <name evidence="1" type="ORF">EP867_08910</name>
</gene>
<proteinExistence type="predicted"/>
<protein>
    <submittedName>
        <fullName evidence="1">DUF481 domain-containing protein</fullName>
    </submittedName>
</protein>
<sequence>MSATAFAQDTLTGVRGVNDRLDDVERDVREDMDRANDAARFGNPEFNPGFSGSASLGYSGKTGNNETQDLSVGLRLRHAQGPLVQTLGAVLDFQEADGSKTKQDVFAVYDANYYFNDQFYVFALARVQTNGLADTADEIRRDAFVGIGPGYRFINTPTTTWRAQAGVGVSYLQNGARNSETETGYIASSRFFHQFNDTMFLTNDTDVLKSDSALRVNNDFGVNFRMTNAMSTRISYLTEYNDTRAIRTDNKLGVSLVFGF</sequence>
<dbReference type="Proteomes" id="UP000287168">
    <property type="component" value="Unassembled WGS sequence"/>
</dbReference>
<keyword evidence="2" id="KW-1185">Reference proteome</keyword>
<name>A0A3S3UWN3_9RHOB</name>
<accession>A0A3S3UWN3</accession>
<dbReference type="OrthoDB" id="7631035at2"/>
<comment type="caution">
    <text evidence="1">The sequence shown here is derived from an EMBL/GenBank/DDBJ whole genome shotgun (WGS) entry which is preliminary data.</text>
</comment>
<dbReference type="EMBL" id="SBLC01000010">
    <property type="protein sequence ID" value="RWY41632.1"/>
    <property type="molecule type" value="Genomic_DNA"/>
</dbReference>
<dbReference type="InterPro" id="IPR007433">
    <property type="entry name" value="DUF481"/>
</dbReference>
<organism evidence="1 2">
    <name type="scientific">Falsigemmobacter intermedius</name>
    <dbReference type="NCBI Taxonomy" id="1553448"/>
    <lineage>
        <taxon>Bacteria</taxon>
        <taxon>Pseudomonadati</taxon>
        <taxon>Pseudomonadota</taxon>
        <taxon>Alphaproteobacteria</taxon>
        <taxon>Rhodobacterales</taxon>
        <taxon>Paracoccaceae</taxon>
        <taxon>Falsigemmobacter</taxon>
    </lineage>
</organism>